<keyword evidence="5" id="KW-1185">Reference proteome</keyword>
<dbReference type="GO" id="GO:0016747">
    <property type="term" value="F:acyltransferase activity, transferring groups other than amino-acyl groups"/>
    <property type="evidence" value="ECO:0007669"/>
    <property type="project" value="InterPro"/>
</dbReference>
<dbReference type="Proteomes" id="UP000539075">
    <property type="component" value="Unassembled WGS sequence"/>
</dbReference>
<proteinExistence type="predicted"/>
<keyword evidence="2" id="KW-0012">Acyltransferase</keyword>
<dbReference type="InterPro" id="IPR050832">
    <property type="entry name" value="Bact_Acetyltransf"/>
</dbReference>
<dbReference type="Pfam" id="PF00583">
    <property type="entry name" value="Acetyltransf_1"/>
    <property type="match status" value="1"/>
</dbReference>
<dbReference type="AlphaFoldDB" id="A0A7W8C1R3"/>
<gene>
    <name evidence="4" type="ORF">HNQ38_002133</name>
</gene>
<keyword evidence="1 4" id="KW-0808">Transferase</keyword>
<dbReference type="PANTHER" id="PTHR43877:SF2">
    <property type="entry name" value="AMINOALKYLPHOSPHONATE N-ACETYLTRANSFERASE-RELATED"/>
    <property type="match status" value="1"/>
</dbReference>
<comment type="caution">
    <text evidence="4">The sequence shown here is derived from an EMBL/GenBank/DDBJ whole genome shotgun (WGS) entry which is preliminary data.</text>
</comment>
<dbReference type="Gene3D" id="3.40.630.30">
    <property type="match status" value="1"/>
</dbReference>
<sequence>MKILPATLDDLPEILALQKEAFESEARLVGNYQIPPLTQTLAELESEFPSLVMLKAVDVNGNIVGSVRAKIEDGTACVGRLMVAPGQQGRGIGRTLLAAIEEACAQERYELFTSAKSKRNVALYEKAGYRCFKEKEFMPNVLLVWLEKKGQARC</sequence>
<protein>
    <submittedName>
        <fullName evidence="4">GNAT superfamily N-acetyltransferase</fullName>
    </submittedName>
</protein>
<evidence type="ECO:0000313" key="4">
    <source>
        <dbReference type="EMBL" id="MBB5144025.1"/>
    </source>
</evidence>
<reference evidence="4 5" key="1">
    <citation type="submission" date="2020-08" db="EMBL/GenBank/DDBJ databases">
        <title>Genomic Encyclopedia of Type Strains, Phase IV (KMG-IV): sequencing the most valuable type-strain genomes for metagenomic binning, comparative biology and taxonomic classification.</title>
        <authorList>
            <person name="Goeker M."/>
        </authorList>
    </citation>
    <scope>NUCLEOTIDE SEQUENCE [LARGE SCALE GENOMIC DNA]</scope>
    <source>
        <strain evidence="4 5">DSM 11275</strain>
    </source>
</reference>
<evidence type="ECO:0000259" key="3">
    <source>
        <dbReference type="PROSITE" id="PS51186"/>
    </source>
</evidence>
<feature type="domain" description="N-acetyltransferase" evidence="3">
    <location>
        <begin position="1"/>
        <end position="151"/>
    </location>
</feature>
<dbReference type="PANTHER" id="PTHR43877">
    <property type="entry name" value="AMINOALKYLPHOSPHONATE N-ACETYLTRANSFERASE-RELATED-RELATED"/>
    <property type="match status" value="1"/>
</dbReference>
<dbReference type="CDD" id="cd04301">
    <property type="entry name" value="NAT_SF"/>
    <property type="match status" value="1"/>
</dbReference>
<dbReference type="RefSeq" id="WP_183720229.1">
    <property type="nucleotide sequence ID" value="NZ_JACHGO010000006.1"/>
</dbReference>
<dbReference type="EMBL" id="JACHGO010000006">
    <property type="protein sequence ID" value="MBB5144025.1"/>
    <property type="molecule type" value="Genomic_DNA"/>
</dbReference>
<name>A0A7W8C1R3_9BACT</name>
<dbReference type="InterPro" id="IPR016181">
    <property type="entry name" value="Acyl_CoA_acyltransferase"/>
</dbReference>
<dbReference type="PROSITE" id="PS51186">
    <property type="entry name" value="GNAT"/>
    <property type="match status" value="1"/>
</dbReference>
<dbReference type="SUPFAM" id="SSF55729">
    <property type="entry name" value="Acyl-CoA N-acyltransferases (Nat)"/>
    <property type="match status" value="1"/>
</dbReference>
<accession>A0A7W8C1R3</accession>
<evidence type="ECO:0000256" key="2">
    <source>
        <dbReference type="ARBA" id="ARBA00023315"/>
    </source>
</evidence>
<evidence type="ECO:0000313" key="5">
    <source>
        <dbReference type="Proteomes" id="UP000539075"/>
    </source>
</evidence>
<organism evidence="4 5">
    <name type="scientific">Desulfovibrio intestinalis</name>
    <dbReference type="NCBI Taxonomy" id="58621"/>
    <lineage>
        <taxon>Bacteria</taxon>
        <taxon>Pseudomonadati</taxon>
        <taxon>Thermodesulfobacteriota</taxon>
        <taxon>Desulfovibrionia</taxon>
        <taxon>Desulfovibrionales</taxon>
        <taxon>Desulfovibrionaceae</taxon>
        <taxon>Desulfovibrio</taxon>
    </lineage>
</organism>
<dbReference type="InterPro" id="IPR000182">
    <property type="entry name" value="GNAT_dom"/>
</dbReference>
<evidence type="ECO:0000256" key="1">
    <source>
        <dbReference type="ARBA" id="ARBA00022679"/>
    </source>
</evidence>